<evidence type="ECO:0000256" key="1">
    <source>
        <dbReference type="SAM" id="MobiDB-lite"/>
    </source>
</evidence>
<sequence length="406" mass="47908">MKRYKFCFYITIFLFALLRLVESPPSPPHKSGNTQISEPSSSTTNEISEGIFKPKILMRSSRIRNEDLAESDDDKTNSEKDSWENENISGESNYLSEDDDTNSEHNYLNYFSPLEKEDEQVKPKISSNSKSSFKSRVTDAITNNAKKILPKSFNRHEKDEKHKEIKKKEILVHNFKENENRKTNDDKIEKSYILTSEEALQMIQDIYNIDYYNPNYSGQNSQNEETPEDNELNTQQETDKQFDLKKFSNENYGFSYVKNNKSFEIKSTVELFKNDEWKIQKEKIPEYMHNNKHKEDKAWNHKMIHLAKEIDRKCSIGKDTQLCIRFHLFVFCITLNMFITMKKQKGDANIATHYKWFENSAKKIYEEKKYNYNIKLLAGEYFKYLNAHNQQESKNSGGLVEAHKNN</sequence>
<dbReference type="WBParaSite" id="scf7180000422394.g8875">
    <property type="protein sequence ID" value="scf7180000422394.g8875"/>
    <property type="gene ID" value="scf7180000422394.g8875"/>
</dbReference>
<feature type="compositionally biased region" description="Basic and acidic residues" evidence="1">
    <location>
        <begin position="74"/>
        <end position="83"/>
    </location>
</feature>
<dbReference type="AlphaFoldDB" id="A0A915P3K9"/>
<evidence type="ECO:0000313" key="3">
    <source>
        <dbReference type="Proteomes" id="UP000887560"/>
    </source>
</evidence>
<protein>
    <submittedName>
        <fullName evidence="4">Uncharacterized protein</fullName>
    </submittedName>
</protein>
<organism evidence="3 4">
    <name type="scientific">Meloidogyne floridensis</name>
    <dbReference type="NCBI Taxonomy" id="298350"/>
    <lineage>
        <taxon>Eukaryota</taxon>
        <taxon>Metazoa</taxon>
        <taxon>Ecdysozoa</taxon>
        <taxon>Nematoda</taxon>
        <taxon>Chromadorea</taxon>
        <taxon>Rhabditida</taxon>
        <taxon>Tylenchina</taxon>
        <taxon>Tylenchomorpha</taxon>
        <taxon>Tylenchoidea</taxon>
        <taxon>Meloidogynidae</taxon>
        <taxon>Meloidogyninae</taxon>
        <taxon>Meloidogyne</taxon>
    </lineage>
</organism>
<keyword evidence="2" id="KW-0732">Signal</keyword>
<evidence type="ECO:0000313" key="4">
    <source>
        <dbReference type="WBParaSite" id="scf7180000422394.g8875"/>
    </source>
</evidence>
<feature type="region of interest" description="Disordered" evidence="1">
    <location>
        <begin position="63"/>
        <end position="106"/>
    </location>
</feature>
<feature type="signal peptide" evidence="2">
    <location>
        <begin position="1"/>
        <end position="23"/>
    </location>
</feature>
<evidence type="ECO:0000256" key="2">
    <source>
        <dbReference type="SAM" id="SignalP"/>
    </source>
</evidence>
<proteinExistence type="predicted"/>
<feature type="region of interest" description="Disordered" evidence="1">
    <location>
        <begin position="25"/>
        <end position="49"/>
    </location>
</feature>
<feature type="compositionally biased region" description="Polar residues" evidence="1">
    <location>
        <begin position="31"/>
        <end position="47"/>
    </location>
</feature>
<accession>A0A915P3K9</accession>
<feature type="chain" id="PRO_5037825935" evidence="2">
    <location>
        <begin position="24"/>
        <end position="406"/>
    </location>
</feature>
<reference evidence="4" key="1">
    <citation type="submission" date="2022-11" db="UniProtKB">
        <authorList>
            <consortium name="WormBaseParasite"/>
        </authorList>
    </citation>
    <scope>IDENTIFICATION</scope>
</reference>
<feature type="compositionally biased region" description="Polar residues" evidence="1">
    <location>
        <begin position="85"/>
        <end position="95"/>
    </location>
</feature>
<feature type="region of interest" description="Disordered" evidence="1">
    <location>
        <begin position="214"/>
        <end position="236"/>
    </location>
</feature>
<keyword evidence="3" id="KW-1185">Reference proteome</keyword>
<name>A0A915P3K9_9BILA</name>
<dbReference type="Proteomes" id="UP000887560">
    <property type="component" value="Unplaced"/>
</dbReference>